<dbReference type="EMBL" id="CP130319">
    <property type="protein sequence ID" value="WNR46105.1"/>
    <property type="molecule type" value="Genomic_DNA"/>
</dbReference>
<dbReference type="AlphaFoldDB" id="A0AA96LWS9"/>
<accession>A0AA96LWS9</accession>
<organism evidence="1 2">
    <name type="scientific">Paenibacillus roseopurpureus</name>
    <dbReference type="NCBI Taxonomy" id="2918901"/>
    <lineage>
        <taxon>Bacteria</taxon>
        <taxon>Bacillati</taxon>
        <taxon>Bacillota</taxon>
        <taxon>Bacilli</taxon>
        <taxon>Bacillales</taxon>
        <taxon>Paenibacillaceae</taxon>
        <taxon>Paenibacillus</taxon>
    </lineage>
</organism>
<name>A0AA96LWS9_9BACL</name>
<reference evidence="1" key="1">
    <citation type="submission" date="2022-02" db="EMBL/GenBank/DDBJ databases">
        <title>Paenibacillus sp. MBLB1832 Whole Genome Shotgun Sequencing.</title>
        <authorList>
            <person name="Hwang C.Y."/>
            <person name="Cho E.-S."/>
            <person name="Seo M.-J."/>
        </authorList>
    </citation>
    <scope>NUCLEOTIDE SEQUENCE</scope>
    <source>
        <strain evidence="1">MBLB1832</strain>
    </source>
</reference>
<evidence type="ECO:0000313" key="2">
    <source>
        <dbReference type="Proteomes" id="UP001304650"/>
    </source>
</evidence>
<dbReference type="Pfam" id="PF12876">
    <property type="entry name" value="Cellulase-like"/>
    <property type="match status" value="1"/>
</dbReference>
<dbReference type="Proteomes" id="UP001304650">
    <property type="component" value="Chromosome"/>
</dbReference>
<protein>
    <submittedName>
        <fullName evidence="1">Cellulase-like family protein</fullName>
    </submittedName>
</protein>
<gene>
    <name evidence="1" type="ORF">MJB10_08430</name>
</gene>
<dbReference type="RefSeq" id="WP_314803443.1">
    <property type="nucleotide sequence ID" value="NZ_CP130319.1"/>
</dbReference>
<keyword evidence="2" id="KW-1185">Reference proteome</keyword>
<dbReference type="InterPro" id="IPR024778">
    <property type="entry name" value="Put_cellulase"/>
</dbReference>
<dbReference type="Gene3D" id="3.20.20.80">
    <property type="entry name" value="Glycosidases"/>
    <property type="match status" value="1"/>
</dbReference>
<evidence type="ECO:0000313" key="1">
    <source>
        <dbReference type="EMBL" id="WNR46105.1"/>
    </source>
</evidence>
<dbReference type="InterPro" id="IPR017853">
    <property type="entry name" value="GH"/>
</dbReference>
<proteinExistence type="predicted"/>
<dbReference type="KEGG" id="proo:MJB10_08430"/>
<dbReference type="SUPFAM" id="SSF51445">
    <property type="entry name" value="(Trans)glycosidases"/>
    <property type="match status" value="1"/>
</dbReference>
<sequence length="371" mass="43256">MKFHYDKPLAITMWDFSWLERRWPGAGYEDWDQVLDELKERGYDAVRIDAYPHLIDADPEKEWTLIPRWNQQVWGAASLTRVSHIARNLIAFMQICKRKGIAVGLSTWFRQDEDDTRMKLKTPADLARIWKSTLDVVEEAGLMDIVLFVDPVNEYPAKPWTPFLYAAAGTDTLTRDSAISVQWMKESLAILRTSYPDLNYTFSDYEYAGIEERETDFLDFMEPHIWLASFTDWDQQVGYSYEAFESTGYDNLALNAEKIYYGQKEYWDSKIVEGIDRIADWAIKAEKALITTECWGVVDWKDWPLLDWKMIKEMCEIGTRRAASKGIWVAISTSNFCGPQFVGMWRDVEWHKQLTDVIHAGKLPTAFLNKT</sequence>